<protein>
    <recommendedName>
        <fullName evidence="2">OTU domain-containing protein</fullName>
    </recommendedName>
</protein>
<dbReference type="Pfam" id="PF02338">
    <property type="entry name" value="OTU"/>
    <property type="match status" value="1"/>
</dbReference>
<feature type="region of interest" description="Disordered" evidence="1">
    <location>
        <begin position="223"/>
        <end position="258"/>
    </location>
</feature>
<dbReference type="CDD" id="cd22770">
    <property type="entry name" value="OTU_OTUD3"/>
    <property type="match status" value="1"/>
</dbReference>
<reference evidence="3 4" key="1">
    <citation type="journal article" date="2023" name="Sci. Data">
        <title>Genome assembly of the Korean intertidal mud-creeper Batillaria attramentaria.</title>
        <authorList>
            <person name="Patra A.K."/>
            <person name="Ho P.T."/>
            <person name="Jun S."/>
            <person name="Lee S.J."/>
            <person name="Kim Y."/>
            <person name="Won Y.J."/>
        </authorList>
    </citation>
    <scope>NUCLEOTIDE SEQUENCE [LARGE SCALE GENOMIC DNA]</scope>
    <source>
        <strain evidence="3">Wonlab-2016</strain>
    </source>
</reference>
<organism evidence="3 4">
    <name type="scientific">Batillaria attramentaria</name>
    <dbReference type="NCBI Taxonomy" id="370345"/>
    <lineage>
        <taxon>Eukaryota</taxon>
        <taxon>Metazoa</taxon>
        <taxon>Spiralia</taxon>
        <taxon>Lophotrochozoa</taxon>
        <taxon>Mollusca</taxon>
        <taxon>Gastropoda</taxon>
        <taxon>Caenogastropoda</taxon>
        <taxon>Sorbeoconcha</taxon>
        <taxon>Cerithioidea</taxon>
        <taxon>Batillariidae</taxon>
        <taxon>Batillaria</taxon>
    </lineage>
</organism>
<feature type="region of interest" description="Disordered" evidence="1">
    <location>
        <begin position="313"/>
        <end position="337"/>
    </location>
</feature>
<dbReference type="InterPro" id="IPR038765">
    <property type="entry name" value="Papain-like_cys_pep_sf"/>
</dbReference>
<proteinExistence type="predicted"/>
<feature type="compositionally biased region" description="Low complexity" evidence="1">
    <location>
        <begin position="374"/>
        <end position="385"/>
    </location>
</feature>
<dbReference type="InterPro" id="IPR050704">
    <property type="entry name" value="Peptidase_C85-like"/>
</dbReference>
<evidence type="ECO:0000256" key="1">
    <source>
        <dbReference type="SAM" id="MobiDB-lite"/>
    </source>
</evidence>
<feature type="region of interest" description="Disordered" evidence="1">
    <location>
        <begin position="365"/>
        <end position="391"/>
    </location>
</feature>
<feature type="compositionally biased region" description="Basic and acidic residues" evidence="1">
    <location>
        <begin position="43"/>
        <end position="62"/>
    </location>
</feature>
<feature type="region of interest" description="Disordered" evidence="1">
    <location>
        <begin position="40"/>
        <end position="62"/>
    </location>
</feature>
<dbReference type="PANTHER" id="PTHR12419:SF7">
    <property type="entry name" value="OTU DOMAIN-CONTAINING PROTEIN 3"/>
    <property type="match status" value="1"/>
</dbReference>
<dbReference type="SUPFAM" id="SSF54001">
    <property type="entry name" value="Cysteine proteinases"/>
    <property type="match status" value="1"/>
</dbReference>
<evidence type="ECO:0000259" key="2">
    <source>
        <dbReference type="PROSITE" id="PS50802"/>
    </source>
</evidence>
<evidence type="ECO:0000313" key="4">
    <source>
        <dbReference type="Proteomes" id="UP001519460"/>
    </source>
</evidence>
<feature type="compositionally biased region" description="Low complexity" evidence="1">
    <location>
        <begin position="317"/>
        <end position="334"/>
    </location>
</feature>
<keyword evidence="4" id="KW-1185">Reference proteome</keyword>
<gene>
    <name evidence="3" type="ORF">BaRGS_00022591</name>
</gene>
<dbReference type="EMBL" id="JACVVK020000183">
    <property type="protein sequence ID" value="KAK7486125.1"/>
    <property type="molecule type" value="Genomic_DNA"/>
</dbReference>
<evidence type="ECO:0000313" key="3">
    <source>
        <dbReference type="EMBL" id="KAK7486125.1"/>
    </source>
</evidence>
<dbReference type="Gene3D" id="3.90.70.80">
    <property type="match status" value="1"/>
</dbReference>
<name>A0ABD0KGK2_9CAEN</name>
<dbReference type="Proteomes" id="UP001519460">
    <property type="component" value="Unassembled WGS sequence"/>
</dbReference>
<dbReference type="PANTHER" id="PTHR12419">
    <property type="entry name" value="OTU DOMAIN CONTAINING PROTEIN"/>
    <property type="match status" value="1"/>
</dbReference>
<feature type="domain" description="OTU" evidence="2">
    <location>
        <begin position="96"/>
        <end position="221"/>
    </location>
</feature>
<dbReference type="AlphaFoldDB" id="A0ABD0KGK2"/>
<comment type="caution">
    <text evidence="3">The sequence shown here is derived from an EMBL/GenBank/DDBJ whole genome shotgun (WGS) entry which is preliminary data.</text>
</comment>
<dbReference type="PROSITE" id="PS50802">
    <property type="entry name" value="OTU"/>
    <property type="match status" value="1"/>
</dbReference>
<accession>A0ABD0KGK2</accession>
<dbReference type="InterPro" id="IPR003323">
    <property type="entry name" value="OTU_dom"/>
</dbReference>
<feature type="compositionally biased region" description="Polar residues" evidence="1">
    <location>
        <begin position="224"/>
        <end position="234"/>
    </location>
</feature>
<sequence>MISQRYAPSSSTRYPASVHLSSRGINQGREQLVVTNSAMTRNQRFEPRGGHDTSSFRKQEERAVREAYRREKKIESYLADDENFPSFAIQLRKLGLQLRDIPADGNCLFRALGDQFEGHSRNHYRHRQEVVKYMLDHRKDFEPFVEDDVPFDEHVNNLKRLGTHAGNDAIVAFAKLHNINVMIHQLNGKPLLIQGPSSSANVRQLHIAYHNGDHYSSIRRLNDNTESPANIRLQDTSEGRSEPPSITKPATSGQLNGHGVVKAKRDSDHIELEVMRATGCQDVERVRESLMDCDYDVDASIAMLLQQLELPSVSQNSEDSTSLTSQQTSTDVDSGIWGMHGTGTRIFGVTSGGSVNGKGQKVHFREDSFGGSSGYSSLGSNRGSGARPKLLMTNPTPVQVSGRKAKELKKVEKKKRAEDRHRQRILGIDPHRQLQHQMAQDDTTVIHHDGYVTRI</sequence>